<sequence>MPALVQALDPLGTGDRRLLLDALDELLDVPLSPAVHRAVLPDARTSDQQYLEAGILYAASRVSPAAVFRMVRPLGHELWLHIRDEAVTPLLAELLPRVTTNGLGGVPGLRISLYRRHIELYLVDSDARVLLSGVTYRQWADTLSAFSTCGDVPLWGQWKHPHPLTDTERAASRREHVAAAAVSSALLRRISLFTTVPRIVHSPFALGACGVDWSEGPSTSEIAGVLMNPVCGLPNGLADACLVTDRYLTLKAATGSPSVLLSGPDLPALDLAPTRQQMSRLRAS</sequence>
<dbReference type="Proteomes" id="UP000019225">
    <property type="component" value="Chromosome"/>
</dbReference>
<dbReference type="HOGENOM" id="CLU_064701_0_0_11"/>
<organism evidence="1 2">
    <name type="scientific">Kutzneria albida DSM 43870</name>
    <dbReference type="NCBI Taxonomy" id="1449976"/>
    <lineage>
        <taxon>Bacteria</taxon>
        <taxon>Bacillati</taxon>
        <taxon>Actinomycetota</taxon>
        <taxon>Actinomycetes</taxon>
        <taxon>Pseudonocardiales</taxon>
        <taxon>Pseudonocardiaceae</taxon>
        <taxon>Kutzneria</taxon>
    </lineage>
</organism>
<protein>
    <submittedName>
        <fullName evidence="1">Uncharacterized protein</fullName>
    </submittedName>
</protein>
<reference evidence="1 2" key="1">
    <citation type="journal article" date="2014" name="BMC Genomics">
        <title>Complete genome sequence of producer of the glycopeptide antibiotic Aculeximycin Kutzneria albida DSM 43870T, a representative of minor genus of Pseudonocardiaceae.</title>
        <authorList>
            <person name="Rebets Y."/>
            <person name="Tokovenko B."/>
            <person name="Lushchyk I."/>
            <person name="Ruckert C."/>
            <person name="Zaburannyi N."/>
            <person name="Bechthold A."/>
            <person name="Kalinowski J."/>
            <person name="Luzhetskyy A."/>
        </authorList>
    </citation>
    <scope>NUCLEOTIDE SEQUENCE [LARGE SCALE GENOMIC DNA]</scope>
    <source>
        <strain evidence="1">DSM 43870</strain>
    </source>
</reference>
<dbReference type="EMBL" id="CP007155">
    <property type="protein sequence ID" value="AHH94075.1"/>
    <property type="molecule type" value="Genomic_DNA"/>
</dbReference>
<keyword evidence="2" id="KW-1185">Reference proteome</keyword>
<proteinExistence type="predicted"/>
<dbReference type="KEGG" id="kal:KALB_700"/>
<dbReference type="AlphaFoldDB" id="W5VZZ0"/>
<gene>
    <name evidence="1" type="ORF">KALB_700</name>
</gene>
<accession>W5VZZ0</accession>
<evidence type="ECO:0000313" key="1">
    <source>
        <dbReference type="EMBL" id="AHH94075.1"/>
    </source>
</evidence>
<name>W5VZZ0_9PSEU</name>
<evidence type="ECO:0000313" key="2">
    <source>
        <dbReference type="Proteomes" id="UP000019225"/>
    </source>
</evidence>